<dbReference type="PROSITE" id="PS51257">
    <property type="entry name" value="PROKAR_LIPOPROTEIN"/>
    <property type="match status" value="1"/>
</dbReference>
<reference evidence="3" key="1">
    <citation type="journal article" date="2022" name="bioRxiv">
        <title>Discovery and biosynthetic assessment of Streptomyces ortus sp nov. isolated from a deep-sea sponge.</title>
        <authorList>
            <person name="Williams S.E."/>
        </authorList>
    </citation>
    <scope>NUCLEOTIDE SEQUENCE</scope>
    <source>
        <strain evidence="3">A15ISP2-DRY2</strain>
    </source>
</reference>
<organism evidence="3 4">
    <name type="scientific">Streptomyces ortus</name>
    <dbReference type="NCBI Taxonomy" id="2867268"/>
    <lineage>
        <taxon>Bacteria</taxon>
        <taxon>Bacillati</taxon>
        <taxon>Actinomycetota</taxon>
        <taxon>Actinomycetes</taxon>
        <taxon>Kitasatosporales</taxon>
        <taxon>Streptomycetaceae</taxon>
        <taxon>Streptomyces</taxon>
    </lineage>
</organism>
<evidence type="ECO:0000256" key="1">
    <source>
        <dbReference type="SAM" id="SignalP"/>
    </source>
</evidence>
<gene>
    <name evidence="3" type="ORF">K3769_24370</name>
</gene>
<dbReference type="InterPro" id="IPR025326">
    <property type="entry name" value="DUF4232"/>
</dbReference>
<proteinExistence type="predicted"/>
<accession>A0ABT3VA67</accession>
<feature type="chain" id="PRO_5045485397" evidence="1">
    <location>
        <begin position="22"/>
        <end position="186"/>
    </location>
</feature>
<evidence type="ECO:0000313" key="4">
    <source>
        <dbReference type="Proteomes" id="UP001165590"/>
    </source>
</evidence>
<name>A0ABT3VA67_9ACTN</name>
<protein>
    <submittedName>
        <fullName evidence="3">DUF4232 domain-containing protein</fullName>
    </submittedName>
</protein>
<evidence type="ECO:0000259" key="2">
    <source>
        <dbReference type="Pfam" id="PF14016"/>
    </source>
</evidence>
<keyword evidence="1" id="KW-0732">Signal</keyword>
<sequence length="186" mass="18470">MRTLPIAVTALAATLALTLTACGGDDGGGGDKKTSSEKSGASNLSTACAADKFTQEVVASEAPAAGDTGTVSVTLTNGSGADCTLKGFPTVGLDVRGTALSVAPEKSAAPEKLTVKKDETVGFTITYVRGPAGDAEKAAAVTTAKFALPGADAELSFAWKYGEVALRSAGGNEPDASVTPLQRTGD</sequence>
<dbReference type="EMBL" id="JAIFZO010000002">
    <property type="protein sequence ID" value="MCX4235849.1"/>
    <property type="molecule type" value="Genomic_DNA"/>
</dbReference>
<dbReference type="RefSeq" id="WP_267028474.1">
    <property type="nucleotide sequence ID" value="NZ_JAIFZO010000002.1"/>
</dbReference>
<keyword evidence="4" id="KW-1185">Reference proteome</keyword>
<feature type="domain" description="DUF4232" evidence="2">
    <location>
        <begin position="48"/>
        <end position="182"/>
    </location>
</feature>
<evidence type="ECO:0000313" key="3">
    <source>
        <dbReference type="EMBL" id="MCX4235849.1"/>
    </source>
</evidence>
<feature type="signal peptide" evidence="1">
    <location>
        <begin position="1"/>
        <end position="21"/>
    </location>
</feature>
<comment type="caution">
    <text evidence="3">The sequence shown here is derived from an EMBL/GenBank/DDBJ whole genome shotgun (WGS) entry which is preliminary data.</text>
</comment>
<dbReference type="Pfam" id="PF14016">
    <property type="entry name" value="DUF4232"/>
    <property type="match status" value="1"/>
</dbReference>
<dbReference type="Proteomes" id="UP001165590">
    <property type="component" value="Unassembled WGS sequence"/>
</dbReference>